<evidence type="ECO:0000256" key="1">
    <source>
        <dbReference type="SAM" id="SignalP"/>
    </source>
</evidence>
<dbReference type="SUPFAM" id="SSF50965">
    <property type="entry name" value="Galactose oxidase, central domain"/>
    <property type="match status" value="1"/>
</dbReference>
<dbReference type="InterPro" id="IPR015915">
    <property type="entry name" value="Kelch-typ_b-propeller"/>
</dbReference>
<dbReference type="AlphaFoldDB" id="A0A0H4PBR2"/>
<reference evidence="2 3" key="1">
    <citation type="submission" date="2015-07" db="EMBL/GenBank/DDBJ databases">
        <authorList>
            <person name="Kim K.M."/>
        </authorList>
    </citation>
    <scope>NUCLEOTIDE SEQUENCE [LARGE SCALE GENOMIC DNA]</scope>
    <source>
        <strain evidence="2 3">KCTC 12363</strain>
    </source>
</reference>
<dbReference type="Gene3D" id="2.120.10.80">
    <property type="entry name" value="Kelch-type beta propeller"/>
    <property type="match status" value="1"/>
</dbReference>
<evidence type="ECO:0000313" key="3">
    <source>
        <dbReference type="Proteomes" id="UP000036520"/>
    </source>
</evidence>
<organism evidence="2 3">
    <name type="scientific">Cyclobacterium amurskyense</name>
    <dbReference type="NCBI Taxonomy" id="320787"/>
    <lineage>
        <taxon>Bacteria</taxon>
        <taxon>Pseudomonadati</taxon>
        <taxon>Bacteroidota</taxon>
        <taxon>Cytophagia</taxon>
        <taxon>Cytophagales</taxon>
        <taxon>Cyclobacteriaceae</taxon>
        <taxon>Cyclobacterium</taxon>
    </lineage>
</organism>
<dbReference type="Proteomes" id="UP000036520">
    <property type="component" value="Chromosome"/>
</dbReference>
<name>A0A0H4PBR2_9BACT</name>
<sequence>MKRHIIFIALLVFSFLNACDQEELSPRTNPRFSIAYIQELDDSGAEFVSNIYDFGSDEITEYGFLYSLNSYPTLSNSEIISQQGKPEKEFTLKAKHSLVKGKVYAVVAYIQTTSERVYSEPFGFVSQGAPGFIFERFEYKSPVFHGDTITVWGSNMSQLHESYAVNFQDKEATIVNIEENAFKFIVPEFSNFNNGENGPDSFNITLQVLDKKLDMNAIFPFQNAEFEERDTQFIDYGGSVEILGKYLQDINLKIVTSPDVPERIYGSNVSIESAENNKIVFTPNPKYAGINNNLTLEIRGKLYAMGTDFFAFNPPEINSNQHLLIQPFENFTIKGHNFNTAAARTHKAIVNGHPVSLEGFTTDAESLTFRIADLESFYMRTNNVMKIKTFDQFSEETITFEFTNPDFPYMQNPYATTKPSGYWNWKNMVGYGEKGYALGNHNIFEFDIDQKSVHSIHQLPNEISQLQFTFGVLHGEKWYIGGGINAISNTVNQSFFVFNLRTKDLRRLPDLPFYEKESVLAHAFNGYLYFEGGIVMETGNDHKNRYKFNLQTEEWIRLPDKEFGREYIGRTIAFEHKEKQFALGDPDGSLVGHFGLFEFDPIRERWKLLKQFDGLNYSSIKTDQVFILGNNAYLLGSSMRVLNLGNYEIRQVTNFAFSDLLNYNYYRNMAFMSRGDIYILDRDSHLWEIDLEKLTY</sequence>
<dbReference type="InterPro" id="IPR011043">
    <property type="entry name" value="Gal_Oxase/kelch_b-propeller"/>
</dbReference>
<feature type="chain" id="PRO_5005207945" description="IPT/TIG domain-containing protein" evidence="1">
    <location>
        <begin position="19"/>
        <end position="696"/>
    </location>
</feature>
<proteinExistence type="predicted"/>
<dbReference type="KEGG" id="camu:CA2015_1100"/>
<dbReference type="EMBL" id="CP012040">
    <property type="protein sequence ID" value="AKP50550.1"/>
    <property type="molecule type" value="Genomic_DNA"/>
</dbReference>
<evidence type="ECO:0000313" key="2">
    <source>
        <dbReference type="EMBL" id="AKP50550.1"/>
    </source>
</evidence>
<feature type="signal peptide" evidence="1">
    <location>
        <begin position="1"/>
        <end position="18"/>
    </location>
</feature>
<keyword evidence="1" id="KW-0732">Signal</keyword>
<dbReference type="RefSeq" id="WP_048640981.1">
    <property type="nucleotide sequence ID" value="NZ_CP012040.1"/>
</dbReference>
<dbReference type="OrthoDB" id="818416at2"/>
<evidence type="ECO:0008006" key="4">
    <source>
        <dbReference type="Google" id="ProtNLM"/>
    </source>
</evidence>
<accession>A0A0H4PBR2</accession>
<dbReference type="STRING" id="320787.CA2015_1100"/>
<protein>
    <recommendedName>
        <fullName evidence="4">IPT/TIG domain-containing protein</fullName>
    </recommendedName>
</protein>
<gene>
    <name evidence="2" type="ORF">CA2015_1100</name>
</gene>
<keyword evidence="3" id="KW-1185">Reference proteome</keyword>